<comment type="similarity">
    <text evidence="4 5">Belongs to the cytochrome b5 family.</text>
</comment>
<evidence type="ECO:0000256" key="4">
    <source>
        <dbReference type="ARBA" id="ARBA00038168"/>
    </source>
</evidence>
<dbReference type="EMBL" id="GIBP01011751">
    <property type="protein sequence ID" value="NDV40720.1"/>
    <property type="molecule type" value="Transcribed_RNA"/>
</dbReference>
<keyword evidence="3 5" id="KW-0408">Iron</keyword>
<dbReference type="Pfam" id="PF00173">
    <property type="entry name" value="Cyt-b5"/>
    <property type="match status" value="1"/>
</dbReference>
<dbReference type="GO" id="GO:0016020">
    <property type="term" value="C:membrane"/>
    <property type="evidence" value="ECO:0007669"/>
    <property type="project" value="TreeGrafter"/>
</dbReference>
<evidence type="ECO:0000313" key="7">
    <source>
        <dbReference type="EMBL" id="NDV40720.1"/>
    </source>
</evidence>
<dbReference type="InterPro" id="IPR001199">
    <property type="entry name" value="Cyt_B5-like_heme/steroid-bd"/>
</dbReference>
<dbReference type="PROSITE" id="PS50255">
    <property type="entry name" value="CYTOCHROME_B5_2"/>
    <property type="match status" value="1"/>
</dbReference>
<protein>
    <recommendedName>
        <fullName evidence="6">Cytochrome b5 heme-binding domain-containing protein</fullName>
    </recommendedName>
</protein>
<dbReference type="GO" id="GO:0046872">
    <property type="term" value="F:metal ion binding"/>
    <property type="evidence" value="ECO:0007669"/>
    <property type="project" value="UniProtKB-UniRule"/>
</dbReference>
<dbReference type="PRINTS" id="PR00363">
    <property type="entry name" value="CYTOCHROMEB5"/>
</dbReference>
<reference evidence="7" key="1">
    <citation type="journal article" date="2020" name="J. Eukaryot. Microbiol.">
        <title>De novo Sequencing, Assembly and Annotation of the Transcriptome for the Free-Living Testate Amoeba Arcella intermedia.</title>
        <authorList>
            <person name="Ribeiro G.M."/>
            <person name="Porfirio-Sousa A.L."/>
            <person name="Maurer-Alcala X.X."/>
            <person name="Katz L.A."/>
            <person name="Lahr D.J.G."/>
        </authorList>
    </citation>
    <scope>NUCLEOTIDE SEQUENCE</scope>
</reference>
<dbReference type="InterPro" id="IPR018506">
    <property type="entry name" value="Cyt_B5_heme-BS"/>
</dbReference>
<feature type="domain" description="Cytochrome b5 heme-binding" evidence="6">
    <location>
        <begin position="1"/>
        <end position="72"/>
    </location>
</feature>
<keyword evidence="2 5" id="KW-0479">Metal-binding</keyword>
<dbReference type="Gene3D" id="3.10.120.10">
    <property type="entry name" value="Cytochrome b5-like heme/steroid binding domain"/>
    <property type="match status" value="1"/>
</dbReference>
<keyword evidence="1 5" id="KW-0349">Heme</keyword>
<proteinExistence type="inferred from homology"/>
<dbReference type="InterPro" id="IPR050668">
    <property type="entry name" value="Cytochrome_b5"/>
</dbReference>
<organism evidence="7">
    <name type="scientific">Arcella intermedia</name>
    <dbReference type="NCBI Taxonomy" id="1963864"/>
    <lineage>
        <taxon>Eukaryota</taxon>
        <taxon>Amoebozoa</taxon>
        <taxon>Tubulinea</taxon>
        <taxon>Elardia</taxon>
        <taxon>Arcellinida</taxon>
        <taxon>Sphaerothecina</taxon>
        <taxon>Arcellidae</taxon>
        <taxon>Arcella</taxon>
    </lineage>
</organism>
<evidence type="ECO:0000256" key="5">
    <source>
        <dbReference type="RuleBase" id="RU362121"/>
    </source>
</evidence>
<accession>A0A6B2LV06</accession>
<evidence type="ECO:0000256" key="3">
    <source>
        <dbReference type="ARBA" id="ARBA00023004"/>
    </source>
</evidence>
<name>A0A6B2LV06_9EUKA</name>
<dbReference type="PROSITE" id="PS00191">
    <property type="entry name" value="CYTOCHROME_B5_1"/>
    <property type="match status" value="1"/>
</dbReference>
<evidence type="ECO:0000256" key="1">
    <source>
        <dbReference type="ARBA" id="ARBA00022617"/>
    </source>
</evidence>
<sequence length="86" mass="9362">MREVAKHNRREDCWIVVGGGVYDITAFLKEHPGGEKILMECAGKDASVEYAKIHAPAILNMLPRECCVGRVDQGTVKGAVCCVVDC</sequence>
<evidence type="ECO:0000259" key="6">
    <source>
        <dbReference type="PROSITE" id="PS50255"/>
    </source>
</evidence>
<dbReference type="SUPFAM" id="SSF55856">
    <property type="entry name" value="Cytochrome b5-like heme/steroid binding domain"/>
    <property type="match status" value="1"/>
</dbReference>
<evidence type="ECO:0000256" key="2">
    <source>
        <dbReference type="ARBA" id="ARBA00022723"/>
    </source>
</evidence>
<dbReference type="AlphaFoldDB" id="A0A6B2LV06"/>
<dbReference type="SMART" id="SM01117">
    <property type="entry name" value="Cyt-b5"/>
    <property type="match status" value="1"/>
</dbReference>
<dbReference type="PANTHER" id="PTHR19359">
    <property type="entry name" value="CYTOCHROME B5"/>
    <property type="match status" value="1"/>
</dbReference>
<dbReference type="InterPro" id="IPR036400">
    <property type="entry name" value="Cyt_B5-like_heme/steroid_sf"/>
</dbReference>
<dbReference type="GO" id="GO:0020037">
    <property type="term" value="F:heme binding"/>
    <property type="evidence" value="ECO:0007669"/>
    <property type="project" value="UniProtKB-UniRule"/>
</dbReference>